<protein>
    <recommendedName>
        <fullName evidence="20">Metalloendopeptidase</fullName>
        <ecNumber evidence="20">3.4.24.-</ecNumber>
    </recommendedName>
</protein>
<dbReference type="GO" id="GO:0032927">
    <property type="term" value="P:positive regulation of activin receptor signaling pathway"/>
    <property type="evidence" value="ECO:0007669"/>
    <property type="project" value="UniProtKB-ARBA"/>
</dbReference>
<dbReference type="GO" id="GO:0005509">
    <property type="term" value="F:calcium ion binding"/>
    <property type="evidence" value="ECO:0007669"/>
    <property type="project" value="InterPro"/>
</dbReference>
<evidence type="ECO:0000256" key="8">
    <source>
        <dbReference type="ARBA" id="ARBA00022737"/>
    </source>
</evidence>
<dbReference type="InterPro" id="IPR035914">
    <property type="entry name" value="Sperma_CUB_dom_sf"/>
</dbReference>
<dbReference type="SUPFAM" id="SSF57196">
    <property type="entry name" value="EGF/Laminin"/>
    <property type="match status" value="2"/>
</dbReference>
<feature type="disulfide bond" evidence="19">
    <location>
        <begin position="282"/>
        <end position="283"/>
    </location>
</feature>
<evidence type="ECO:0000256" key="14">
    <source>
        <dbReference type="ARBA" id="ARBA00023180"/>
    </source>
</evidence>
<feature type="domain" description="CUB" evidence="22">
    <location>
        <begin position="551"/>
        <end position="664"/>
    </location>
</feature>
<dbReference type="SMART" id="SM00235">
    <property type="entry name" value="ZnMc"/>
    <property type="match status" value="1"/>
</dbReference>
<gene>
    <name evidence="25" type="ORF">Zmor_027541</name>
</gene>
<dbReference type="InterPro" id="IPR000152">
    <property type="entry name" value="EGF-type_Asp/Asn_hydroxyl_site"/>
</dbReference>
<feature type="signal peptide" evidence="20">
    <location>
        <begin position="1"/>
        <end position="17"/>
    </location>
</feature>
<evidence type="ECO:0000256" key="11">
    <source>
        <dbReference type="ARBA" id="ARBA00023049"/>
    </source>
</evidence>
<feature type="domain" description="Peptidase M12A" evidence="24">
    <location>
        <begin position="216"/>
        <end position="437"/>
    </location>
</feature>
<dbReference type="EC" id="3.4.24.-" evidence="20"/>
<evidence type="ECO:0000256" key="3">
    <source>
        <dbReference type="ARBA" id="ARBA00022525"/>
    </source>
</evidence>
<keyword evidence="12" id="KW-0865">Zymogen</keyword>
<evidence type="ECO:0000256" key="5">
    <source>
        <dbReference type="ARBA" id="ARBA00022670"/>
    </source>
</evidence>
<dbReference type="PROSITE" id="PS50026">
    <property type="entry name" value="EGF_3"/>
    <property type="match status" value="1"/>
</dbReference>
<feature type="region of interest" description="Disordered" evidence="21">
    <location>
        <begin position="147"/>
        <end position="188"/>
    </location>
</feature>
<dbReference type="Gene3D" id="3.40.390.10">
    <property type="entry name" value="Collagenase (Catalytic Domain)"/>
    <property type="match status" value="1"/>
</dbReference>
<evidence type="ECO:0000256" key="13">
    <source>
        <dbReference type="ARBA" id="ARBA00023157"/>
    </source>
</evidence>
<evidence type="ECO:0000256" key="18">
    <source>
        <dbReference type="PROSITE-ProRule" id="PRU00076"/>
    </source>
</evidence>
<feature type="active site" evidence="15 19">
    <location>
        <position position="311"/>
    </location>
</feature>
<feature type="binding site" evidence="16 19">
    <location>
        <position position="314"/>
    </location>
    <ligand>
        <name>Zn(2+)</name>
        <dbReference type="ChEBI" id="CHEBI:29105"/>
        <note>catalytic</note>
    </ligand>
</feature>
<comment type="caution">
    <text evidence="18">Lacks conserved residue(s) required for the propagation of feature annotation.</text>
</comment>
<keyword evidence="11 19" id="KW-0482">Metalloprotease</keyword>
<keyword evidence="13 17" id="KW-1015">Disulfide bond</keyword>
<keyword evidence="9 19" id="KW-0378">Hydrolase</keyword>
<dbReference type="PROSITE" id="PS01187">
    <property type="entry name" value="EGF_CA"/>
    <property type="match status" value="2"/>
</dbReference>
<dbReference type="SUPFAM" id="SSF49854">
    <property type="entry name" value="Spermadhesin, CUB domain"/>
    <property type="match status" value="5"/>
</dbReference>
<feature type="compositionally biased region" description="Basic residues" evidence="21">
    <location>
        <begin position="160"/>
        <end position="181"/>
    </location>
</feature>
<dbReference type="Pfam" id="PF01400">
    <property type="entry name" value="Astacin"/>
    <property type="match status" value="1"/>
</dbReference>
<dbReference type="PROSITE" id="PS51864">
    <property type="entry name" value="ASTACIN"/>
    <property type="match status" value="1"/>
</dbReference>
<evidence type="ECO:0000256" key="16">
    <source>
        <dbReference type="PIRSR" id="PIRSR001199-2"/>
    </source>
</evidence>
<organism evidence="25 26">
    <name type="scientific">Zophobas morio</name>
    <dbReference type="NCBI Taxonomy" id="2755281"/>
    <lineage>
        <taxon>Eukaryota</taxon>
        <taxon>Metazoa</taxon>
        <taxon>Ecdysozoa</taxon>
        <taxon>Arthropoda</taxon>
        <taxon>Hexapoda</taxon>
        <taxon>Insecta</taxon>
        <taxon>Pterygota</taxon>
        <taxon>Neoptera</taxon>
        <taxon>Endopterygota</taxon>
        <taxon>Coleoptera</taxon>
        <taxon>Polyphaga</taxon>
        <taxon>Cucujiformia</taxon>
        <taxon>Tenebrionidae</taxon>
        <taxon>Zophobas</taxon>
    </lineage>
</organism>
<keyword evidence="4 18" id="KW-0245">EGF-like domain</keyword>
<feature type="chain" id="PRO_5041485822" description="Metalloendopeptidase" evidence="20">
    <location>
        <begin position="18"/>
        <end position="1110"/>
    </location>
</feature>
<dbReference type="PIRSF" id="PIRSF001199">
    <property type="entry name" value="BMP_1/tolloid-like"/>
    <property type="match status" value="1"/>
</dbReference>
<dbReference type="CDD" id="cd00054">
    <property type="entry name" value="EGF_CA"/>
    <property type="match status" value="1"/>
</dbReference>
<dbReference type="GO" id="GO:0005615">
    <property type="term" value="C:extracellular space"/>
    <property type="evidence" value="ECO:0007669"/>
    <property type="project" value="UniProtKB-ARBA"/>
</dbReference>
<evidence type="ECO:0000256" key="6">
    <source>
        <dbReference type="ARBA" id="ARBA00022723"/>
    </source>
</evidence>
<feature type="disulfide bond" evidence="17">
    <location>
        <begin position="551"/>
        <end position="578"/>
    </location>
</feature>
<dbReference type="PANTHER" id="PTHR24251">
    <property type="entry name" value="OVOCHYMASE-RELATED"/>
    <property type="match status" value="1"/>
</dbReference>
<dbReference type="Pfam" id="PF00431">
    <property type="entry name" value="CUB"/>
    <property type="match status" value="5"/>
</dbReference>
<dbReference type="InterPro" id="IPR049883">
    <property type="entry name" value="NOTCH1_EGF-like"/>
</dbReference>
<dbReference type="Gene3D" id="2.60.120.290">
    <property type="entry name" value="Spermadhesin, CUB domain"/>
    <property type="match status" value="5"/>
</dbReference>
<dbReference type="FunFam" id="2.60.120.290:FF:000052">
    <property type="entry name" value="Metalloendopeptidase"/>
    <property type="match status" value="1"/>
</dbReference>
<feature type="domain" description="CUB" evidence="22">
    <location>
        <begin position="436"/>
        <end position="550"/>
    </location>
</feature>
<dbReference type="GO" id="GO:0004222">
    <property type="term" value="F:metalloendopeptidase activity"/>
    <property type="evidence" value="ECO:0007669"/>
    <property type="project" value="UniProtKB-UniRule"/>
</dbReference>
<dbReference type="FunFam" id="2.10.25.10:FF:000240">
    <property type="entry name" value="Vitamin K-dependent protein S"/>
    <property type="match status" value="1"/>
</dbReference>
<evidence type="ECO:0000256" key="12">
    <source>
        <dbReference type="ARBA" id="ARBA00023145"/>
    </source>
</evidence>
<feature type="binding site" evidence="16 19">
    <location>
        <position position="320"/>
    </location>
    <ligand>
        <name>Zn(2+)</name>
        <dbReference type="ChEBI" id="CHEBI:29105"/>
        <note>catalytic</note>
    </ligand>
</feature>
<proteinExistence type="predicted"/>
<keyword evidence="3" id="KW-0964">Secreted</keyword>
<dbReference type="InterPro" id="IPR024079">
    <property type="entry name" value="MetalloPept_cat_dom_sf"/>
</dbReference>
<evidence type="ECO:0000259" key="22">
    <source>
        <dbReference type="PROSITE" id="PS01180"/>
    </source>
</evidence>
<dbReference type="GO" id="GO:0008586">
    <property type="term" value="P:imaginal disc-derived wing vein morphogenesis"/>
    <property type="evidence" value="ECO:0007669"/>
    <property type="project" value="UniProtKB-ARBA"/>
</dbReference>
<evidence type="ECO:0000256" key="19">
    <source>
        <dbReference type="PROSITE-ProRule" id="PRU01211"/>
    </source>
</evidence>
<dbReference type="FunFam" id="2.60.120.290:FF:000013">
    <property type="entry name" value="Membrane frizzled-related protein"/>
    <property type="match status" value="1"/>
</dbReference>
<keyword evidence="7 20" id="KW-0732">Signal</keyword>
<dbReference type="SMART" id="SM00181">
    <property type="entry name" value="EGF"/>
    <property type="match status" value="2"/>
</dbReference>
<dbReference type="Pfam" id="PF14670">
    <property type="entry name" value="FXa_inhibition"/>
    <property type="match status" value="1"/>
</dbReference>
<evidence type="ECO:0000256" key="9">
    <source>
        <dbReference type="ARBA" id="ARBA00022801"/>
    </source>
</evidence>
<evidence type="ECO:0000313" key="26">
    <source>
        <dbReference type="Proteomes" id="UP001168821"/>
    </source>
</evidence>
<dbReference type="GO" id="GO:0016485">
    <property type="term" value="P:protein processing"/>
    <property type="evidence" value="ECO:0007669"/>
    <property type="project" value="UniProtKB-ARBA"/>
</dbReference>
<dbReference type="InterPro" id="IPR015446">
    <property type="entry name" value="BMP_1/tolloid-like"/>
</dbReference>
<evidence type="ECO:0000256" key="2">
    <source>
        <dbReference type="ARBA" id="ARBA00022473"/>
    </source>
</evidence>
<feature type="compositionally biased region" description="Polar residues" evidence="21">
    <location>
        <begin position="147"/>
        <end position="159"/>
    </location>
</feature>
<evidence type="ECO:0000256" key="7">
    <source>
        <dbReference type="ARBA" id="ARBA00022729"/>
    </source>
</evidence>
<dbReference type="GO" id="GO:0048731">
    <property type="term" value="P:system development"/>
    <property type="evidence" value="ECO:0007669"/>
    <property type="project" value="UniProtKB-ARBA"/>
</dbReference>
<dbReference type="CDD" id="cd00041">
    <property type="entry name" value="CUB"/>
    <property type="match status" value="5"/>
</dbReference>
<evidence type="ECO:0000256" key="17">
    <source>
        <dbReference type="PROSITE-ProRule" id="PRU00059"/>
    </source>
</evidence>
<dbReference type="GO" id="GO:0008270">
    <property type="term" value="F:zinc ion binding"/>
    <property type="evidence" value="ECO:0007669"/>
    <property type="project" value="UniProtKB-UniRule"/>
</dbReference>
<evidence type="ECO:0000256" key="4">
    <source>
        <dbReference type="ARBA" id="ARBA00022536"/>
    </source>
</evidence>
<feature type="domain" description="CUB" evidence="22">
    <location>
        <begin position="707"/>
        <end position="827"/>
    </location>
</feature>
<dbReference type="InterPro" id="IPR000859">
    <property type="entry name" value="CUB_dom"/>
</dbReference>
<evidence type="ECO:0000256" key="10">
    <source>
        <dbReference type="ARBA" id="ARBA00022833"/>
    </source>
</evidence>
<dbReference type="PROSITE" id="PS00010">
    <property type="entry name" value="ASX_HYDROXYL"/>
    <property type="match status" value="2"/>
</dbReference>
<dbReference type="InterPro" id="IPR000742">
    <property type="entry name" value="EGF"/>
</dbReference>
<dbReference type="PROSITE" id="PS01186">
    <property type="entry name" value="EGF_2"/>
    <property type="match status" value="2"/>
</dbReference>
<dbReference type="Pfam" id="PF07645">
    <property type="entry name" value="EGF_CA"/>
    <property type="match status" value="1"/>
</dbReference>
<comment type="cofactor">
    <cofactor evidence="19 20">
        <name>Zn(2+)</name>
        <dbReference type="ChEBI" id="CHEBI:29105"/>
    </cofactor>
    <text evidence="19 20">Binds 1 zinc ion per subunit.</text>
</comment>
<dbReference type="PRINTS" id="PR00480">
    <property type="entry name" value="ASTACIN"/>
</dbReference>
<comment type="caution">
    <text evidence="25">The sequence shown here is derived from an EMBL/GenBank/DDBJ whole genome shotgun (WGS) entry which is preliminary data.</text>
</comment>
<feature type="disulfide bond" evidence="19">
    <location>
        <begin position="280"/>
        <end position="302"/>
    </location>
</feature>
<dbReference type="AlphaFoldDB" id="A0AA38HQT8"/>
<dbReference type="FunFam" id="2.60.120.290:FF:000004">
    <property type="entry name" value="Metalloendopeptidase"/>
    <property type="match status" value="1"/>
</dbReference>
<keyword evidence="14" id="KW-0325">Glycoprotein</keyword>
<dbReference type="SUPFAM" id="SSF55486">
    <property type="entry name" value="Metalloproteases ('zincins'), catalytic domain"/>
    <property type="match status" value="1"/>
</dbReference>
<feature type="binding site" evidence="16 19">
    <location>
        <position position="310"/>
    </location>
    <ligand>
        <name>Zn(2+)</name>
        <dbReference type="ChEBI" id="CHEBI:29105"/>
        <note>catalytic</note>
    </ligand>
</feature>
<dbReference type="EMBL" id="JALNTZ010000009">
    <property type="protein sequence ID" value="KAJ3641012.1"/>
    <property type="molecule type" value="Genomic_DNA"/>
</dbReference>
<feature type="domain" description="CUB" evidence="22">
    <location>
        <begin position="871"/>
        <end position="983"/>
    </location>
</feature>
<accession>A0AA38HQT8</accession>
<sequence length="1110" mass="125516">MQCVAALISLFCVLGAANVVDDSDNRTRNHFTIEQLLSTTFPKKTSDDLDLDPCKAGGFMGDIAIPIKGKSKDAFLQEEVEKYKQEVLEGLQIEEEGLTDLIRKKTKQPAVLPTPRSYNDPFDDIPGVGSSIHKNGQILKTNSDLHANKTTNDTQTGNTKVRHNKRHVTGKRRTVKKRNRRRESEERPVHDFEPNFDMKRKRPVLNEEYHRRVTRAATARKERVWDYGVIPYEIDGNFSGGHKALFKQAMRHWENFTCVKFVERNRDEHPNYIVFTERPCGCCSFVGKRGNGGQAISIGKNCDKFGIVVHELGHVVGFWHEHTRPDRDKHVNIIRENIMSGKHRNCSALGSYCYLFLGQEYNFNKLNDEEVNSLGLIYDYDSIMHYARNTFSKGTYLDTIQPIDVPNRKRPEIGQRVRLSEGDIAQTNLLYKCIKCGRTYQANSATFSSPSYLNHNAPEDGEKCEWRITATHGEKIVLNITDLDIEKSPDCSTDYIEIRDGYWYKSPLLGKFCGTGKLDSITSTGSRMLISYVAKNPNGHRGFTANYEAICGGELFIDSEGHLESPNYPEEYQPNKECVWKITVPDNYQVALRFQSFEVENHDGCVYDYVEIRDGFASDSTILGVHCGYKVPTDVISSSNHLLVKFVSDGSVQKGGFSATIMKEYDECAMSDHGCAQDCINTLGNYECTCKIGFELHSDGKNCEDACGGLLDAPNGTITSPSFPDLYPLNKNCVWEIVSLPQYRITLNFTHFDLEGNNMHLSQQQQCDYDRLEIYSKLSDDKMKKHGVFCGSKPPAPIISEGNVMRIIFSSDISVQKTGFAAVFFTDMDECAINNGDCQHECVNTVGSYKCTCHNGFTLHENGRDCKEGDCKYEISSPFGSIGSPNYPDYYPSRKDCVWQFTTTPGHRIRISFLFFEVEPHQECYYDHVDFYDGPSPEAHTLGKFCGSKLPHPIVSSGNELYMTFKSDASVQRKGFWATYAAVCGGILQATPKKKHIYSHARFGTEKYDNKADCDWTIKAISGYNVRLSFLTFDLEDEKDCGYDYVEIFSGMDSSGPSYGRFCGSTKPFDIFSPFDALLVRFRSDDTFVSQGFSIVYEAVEDTYSEEDEV</sequence>
<feature type="domain" description="CUB" evidence="22">
    <location>
        <begin position="984"/>
        <end position="1100"/>
    </location>
</feature>
<dbReference type="GO" id="GO:0030513">
    <property type="term" value="P:positive regulation of BMP signaling pathway"/>
    <property type="evidence" value="ECO:0007669"/>
    <property type="project" value="UniProtKB-ARBA"/>
</dbReference>
<dbReference type="FunFam" id="3.40.390.10:FF:000004">
    <property type="entry name" value="Metalloendopeptidase"/>
    <property type="match status" value="1"/>
</dbReference>
<dbReference type="SMART" id="SM00179">
    <property type="entry name" value="EGF_CA"/>
    <property type="match status" value="2"/>
</dbReference>
<dbReference type="PANTHER" id="PTHR24251:SF43">
    <property type="entry name" value="TOLLOID-LIKE PROTEIN 2"/>
    <property type="match status" value="1"/>
</dbReference>
<dbReference type="InterPro" id="IPR001506">
    <property type="entry name" value="Peptidase_M12A"/>
</dbReference>
<name>A0AA38HQT8_9CUCU</name>
<evidence type="ECO:0000256" key="20">
    <source>
        <dbReference type="RuleBase" id="RU361183"/>
    </source>
</evidence>
<dbReference type="FunFam" id="2.60.120.290:FF:000005">
    <property type="entry name" value="Procollagen C-endopeptidase enhancer 1"/>
    <property type="match status" value="2"/>
</dbReference>
<keyword evidence="5 19" id="KW-0645">Protease</keyword>
<reference evidence="25" key="1">
    <citation type="journal article" date="2023" name="G3 (Bethesda)">
        <title>Whole genome assemblies of Zophobas morio and Tenebrio molitor.</title>
        <authorList>
            <person name="Kaur S."/>
            <person name="Stinson S.A."/>
            <person name="diCenzo G.C."/>
        </authorList>
    </citation>
    <scope>NUCLEOTIDE SEQUENCE</scope>
    <source>
        <strain evidence="25">QUZm001</strain>
    </source>
</reference>
<dbReference type="InterPro" id="IPR034036">
    <property type="entry name" value="ZnMP_TLD/BMP1"/>
</dbReference>
<evidence type="ECO:0000256" key="1">
    <source>
        <dbReference type="ARBA" id="ARBA00004613"/>
    </source>
</evidence>
<dbReference type="Proteomes" id="UP001168821">
    <property type="component" value="Unassembled WGS sequence"/>
</dbReference>
<keyword evidence="6 16" id="KW-0479">Metal-binding</keyword>
<dbReference type="InterPro" id="IPR018097">
    <property type="entry name" value="EGF_Ca-bd_CS"/>
</dbReference>
<evidence type="ECO:0000256" key="21">
    <source>
        <dbReference type="SAM" id="MobiDB-lite"/>
    </source>
</evidence>
<keyword evidence="26" id="KW-1185">Reference proteome</keyword>
<keyword evidence="2" id="KW-0217">Developmental protein</keyword>
<dbReference type="InterPro" id="IPR006026">
    <property type="entry name" value="Peptidase_Metallo"/>
</dbReference>
<dbReference type="PROSITE" id="PS01180">
    <property type="entry name" value="CUB"/>
    <property type="match status" value="5"/>
</dbReference>
<evidence type="ECO:0000256" key="15">
    <source>
        <dbReference type="PIRSR" id="PIRSR001199-1"/>
    </source>
</evidence>
<dbReference type="SMART" id="SM00042">
    <property type="entry name" value="CUB"/>
    <property type="match status" value="5"/>
</dbReference>
<evidence type="ECO:0000313" key="25">
    <source>
        <dbReference type="EMBL" id="KAJ3641012.1"/>
    </source>
</evidence>
<dbReference type="InterPro" id="IPR001881">
    <property type="entry name" value="EGF-like_Ca-bd_dom"/>
</dbReference>
<feature type="domain" description="EGF-like" evidence="23">
    <location>
        <begin position="827"/>
        <end position="867"/>
    </location>
</feature>
<keyword evidence="10 16" id="KW-0862">Zinc</keyword>
<evidence type="ECO:0000259" key="23">
    <source>
        <dbReference type="PROSITE" id="PS50026"/>
    </source>
</evidence>
<dbReference type="Gene3D" id="2.10.25.10">
    <property type="entry name" value="Laminin"/>
    <property type="match status" value="2"/>
</dbReference>
<comment type="subcellular location">
    <subcellularLocation>
        <location evidence="1">Secreted</location>
    </subcellularLocation>
</comment>
<dbReference type="CDD" id="cd04281">
    <property type="entry name" value="ZnMc_BMP1_TLD"/>
    <property type="match status" value="1"/>
</dbReference>
<evidence type="ECO:0000259" key="24">
    <source>
        <dbReference type="PROSITE" id="PS51864"/>
    </source>
</evidence>
<keyword evidence="8" id="KW-0677">Repeat</keyword>
<dbReference type="GO" id="GO:0048468">
    <property type="term" value="P:cell development"/>
    <property type="evidence" value="ECO:0007669"/>
    <property type="project" value="UniProtKB-ARBA"/>
</dbReference>